<comment type="caution">
    <text evidence="2">The sequence shown here is derived from an EMBL/GenBank/DDBJ whole genome shotgun (WGS) entry which is preliminary data.</text>
</comment>
<feature type="chain" id="PRO_5021865448" description="Secreted protein" evidence="1">
    <location>
        <begin position="48"/>
        <end position="129"/>
    </location>
</feature>
<dbReference type="Proteomes" id="UP000316500">
    <property type="component" value="Unassembled WGS sequence"/>
</dbReference>
<organism evidence="2 3">
    <name type="scientific">Paenarthrobacter nitroguajacolicus</name>
    <name type="common">Arthrobacter nitroguajacolicus</name>
    <dbReference type="NCBI Taxonomy" id="211146"/>
    <lineage>
        <taxon>Bacteria</taxon>
        <taxon>Bacillati</taxon>
        <taxon>Actinomycetota</taxon>
        <taxon>Actinomycetes</taxon>
        <taxon>Micrococcales</taxon>
        <taxon>Micrococcaceae</taxon>
        <taxon>Paenarthrobacter</taxon>
    </lineage>
</organism>
<evidence type="ECO:0000313" key="2">
    <source>
        <dbReference type="EMBL" id="TVU59270.1"/>
    </source>
</evidence>
<dbReference type="AlphaFoldDB" id="A0A558GQX4"/>
<accession>A0A558GQX4</accession>
<sequence>MAEYQVTTLDAKQIWGNTMNISRKILAASAALAFMGGTLLTAQPALANDGYANCNVWIHYEFSVGGTCNSDAPGTEYQVAGKCRHVPTGHEAIVTGPWRWQMPASQGLNTSYAQCPAGTRAVQVWRNVR</sequence>
<protein>
    <recommendedName>
        <fullName evidence="4">Secreted protein</fullName>
    </recommendedName>
</protein>
<evidence type="ECO:0000313" key="3">
    <source>
        <dbReference type="Proteomes" id="UP000316500"/>
    </source>
</evidence>
<reference evidence="2 3" key="1">
    <citation type="submission" date="2019-07" db="EMBL/GenBank/DDBJ databases">
        <title>Diversity of Bacteria from Kongsfjorden, Arctic.</title>
        <authorList>
            <person name="Yu Y."/>
        </authorList>
    </citation>
    <scope>NUCLEOTIDE SEQUENCE [LARGE SCALE GENOMIC DNA]</scope>
    <source>
        <strain evidence="2 3">SM1928</strain>
    </source>
</reference>
<dbReference type="OrthoDB" id="4947876at2"/>
<dbReference type="RefSeq" id="WP_144652709.1">
    <property type="nucleotide sequence ID" value="NZ_VNFK01000019.1"/>
</dbReference>
<keyword evidence="1" id="KW-0732">Signal</keyword>
<name>A0A558GQX4_PAENT</name>
<evidence type="ECO:0000256" key="1">
    <source>
        <dbReference type="SAM" id="SignalP"/>
    </source>
</evidence>
<dbReference type="EMBL" id="VNFK01000019">
    <property type="protein sequence ID" value="TVU59270.1"/>
    <property type="molecule type" value="Genomic_DNA"/>
</dbReference>
<feature type="signal peptide" evidence="1">
    <location>
        <begin position="1"/>
        <end position="47"/>
    </location>
</feature>
<proteinExistence type="predicted"/>
<evidence type="ECO:0008006" key="4">
    <source>
        <dbReference type="Google" id="ProtNLM"/>
    </source>
</evidence>
<gene>
    <name evidence="2" type="ORF">FQP90_19415</name>
</gene>